<protein>
    <recommendedName>
        <fullName evidence="6">Major facilitator superfamily (MFS) profile domain-containing protein</fullName>
    </recommendedName>
</protein>
<reference evidence="7 8" key="1">
    <citation type="journal article" date="2009" name="Nature">
        <title>Evolution of pathogenicity and sexual reproduction in eight Candida genomes.</title>
        <authorList>
            <person name="Butler G."/>
            <person name="Rasmussen M.D."/>
            <person name="Lin M.F."/>
            <person name="Santos M.A."/>
            <person name="Sakthikumar S."/>
            <person name="Munro C.A."/>
            <person name="Rheinbay E."/>
            <person name="Grabherr M."/>
            <person name="Forche A."/>
            <person name="Reedy J.L."/>
            <person name="Agrafioti I."/>
            <person name="Arnaud M.B."/>
            <person name="Bates S."/>
            <person name="Brown A.J."/>
            <person name="Brunke S."/>
            <person name="Costanzo M.C."/>
            <person name="Fitzpatrick D.A."/>
            <person name="de Groot P.W."/>
            <person name="Harris D."/>
            <person name="Hoyer L.L."/>
            <person name="Hube B."/>
            <person name="Klis F.M."/>
            <person name="Kodira C."/>
            <person name="Lennard N."/>
            <person name="Logue M.E."/>
            <person name="Martin R."/>
            <person name="Neiman A.M."/>
            <person name="Nikolaou E."/>
            <person name="Quail M.A."/>
            <person name="Quinn J."/>
            <person name="Santos M.C."/>
            <person name="Schmitzberger F.F."/>
            <person name="Sherlock G."/>
            <person name="Shah P."/>
            <person name="Silverstein K.A."/>
            <person name="Skrzypek M.S."/>
            <person name="Soll D."/>
            <person name="Staggs R."/>
            <person name="Stansfield I."/>
            <person name="Stumpf M.P."/>
            <person name="Sudbery P.E."/>
            <person name="Srikantha T."/>
            <person name="Zeng Q."/>
            <person name="Berman J."/>
            <person name="Berriman M."/>
            <person name="Heitman J."/>
            <person name="Gow N.A."/>
            <person name="Lorenz M.C."/>
            <person name="Birren B.W."/>
            <person name="Kellis M."/>
            <person name="Cuomo C.A."/>
        </authorList>
    </citation>
    <scope>NUCLEOTIDE SEQUENCE [LARGE SCALE GENOMIC DNA]</scope>
    <source>
        <strain evidence="8">ATCC 6260 / CBS 566 / DSM 6381 / JCM 1539 / NBRC 10279 / NRRL Y-324</strain>
    </source>
</reference>
<feature type="domain" description="Major facilitator superfamily (MFS) profile" evidence="6">
    <location>
        <begin position="30"/>
        <end position="256"/>
    </location>
</feature>
<dbReference type="OrthoDB" id="196103at2759"/>
<dbReference type="GeneID" id="5125790"/>
<dbReference type="GO" id="GO:0022857">
    <property type="term" value="F:transmembrane transporter activity"/>
    <property type="evidence" value="ECO:0007669"/>
    <property type="project" value="InterPro"/>
</dbReference>
<dbReference type="KEGG" id="pgu:PGUG_03266"/>
<feature type="transmembrane region" description="Helical" evidence="5">
    <location>
        <begin position="82"/>
        <end position="99"/>
    </location>
</feature>
<evidence type="ECO:0000313" key="8">
    <source>
        <dbReference type="Proteomes" id="UP000001997"/>
    </source>
</evidence>
<dbReference type="eggNOG" id="KOG3098">
    <property type="taxonomic scope" value="Eukaryota"/>
</dbReference>
<dbReference type="PROSITE" id="PS50850">
    <property type="entry name" value="MFS"/>
    <property type="match status" value="1"/>
</dbReference>
<dbReference type="OMA" id="IWTAINS"/>
<evidence type="ECO:0000256" key="3">
    <source>
        <dbReference type="ARBA" id="ARBA00022989"/>
    </source>
</evidence>
<dbReference type="InterPro" id="IPR020846">
    <property type="entry name" value="MFS_dom"/>
</dbReference>
<organism evidence="7 8">
    <name type="scientific">Meyerozyma guilliermondii (strain ATCC 6260 / CBS 566 / DSM 6381 / JCM 1539 / NBRC 10279 / NRRL Y-324)</name>
    <name type="common">Yeast</name>
    <name type="synonym">Candida guilliermondii</name>
    <dbReference type="NCBI Taxonomy" id="294746"/>
    <lineage>
        <taxon>Eukaryota</taxon>
        <taxon>Fungi</taxon>
        <taxon>Dikarya</taxon>
        <taxon>Ascomycota</taxon>
        <taxon>Saccharomycotina</taxon>
        <taxon>Pichiomycetes</taxon>
        <taxon>Debaryomycetaceae</taxon>
        <taxon>Meyerozyma</taxon>
    </lineage>
</organism>
<dbReference type="HOGENOM" id="CLU_1086289_0_0_1"/>
<evidence type="ECO:0000256" key="1">
    <source>
        <dbReference type="ARBA" id="ARBA00004141"/>
    </source>
</evidence>
<evidence type="ECO:0000256" key="5">
    <source>
        <dbReference type="SAM" id="Phobius"/>
    </source>
</evidence>
<feature type="transmembrane region" description="Helical" evidence="5">
    <location>
        <begin position="137"/>
        <end position="164"/>
    </location>
</feature>
<proteinExistence type="predicted"/>
<evidence type="ECO:0000256" key="2">
    <source>
        <dbReference type="ARBA" id="ARBA00022692"/>
    </source>
</evidence>
<gene>
    <name evidence="7" type="ORF">PGUG_03266</name>
</gene>
<feature type="transmembrane region" description="Helical" evidence="5">
    <location>
        <begin position="106"/>
        <end position="125"/>
    </location>
</feature>
<dbReference type="InParanoid" id="A5DJ15"/>
<dbReference type="PANTHER" id="PTHR23294">
    <property type="entry name" value="ET TRANSLATION PRODUCT-RELATED"/>
    <property type="match status" value="1"/>
</dbReference>
<feature type="transmembrane region" description="Helical" evidence="5">
    <location>
        <begin position="176"/>
        <end position="197"/>
    </location>
</feature>
<dbReference type="SUPFAM" id="SSF103473">
    <property type="entry name" value="MFS general substrate transporter"/>
    <property type="match status" value="1"/>
</dbReference>
<keyword evidence="4 5" id="KW-0472">Membrane</keyword>
<dbReference type="InterPro" id="IPR011701">
    <property type="entry name" value="MFS"/>
</dbReference>
<keyword evidence="2 5" id="KW-0812">Transmembrane</keyword>
<dbReference type="Gene3D" id="1.20.1250.20">
    <property type="entry name" value="MFS general substrate transporter like domains"/>
    <property type="match status" value="1"/>
</dbReference>
<dbReference type="RefSeq" id="XP_001483885.1">
    <property type="nucleotide sequence ID" value="XM_001483835.1"/>
</dbReference>
<comment type="subcellular location">
    <subcellularLocation>
        <location evidence="1">Membrane</location>
        <topology evidence="1">Multi-pass membrane protein</topology>
    </subcellularLocation>
</comment>
<dbReference type="EMBL" id="CH408158">
    <property type="protein sequence ID" value="EDK39168.1"/>
    <property type="molecule type" value="Genomic_DNA"/>
</dbReference>
<sequence>MITETKNEVGYAEALLEDDSIVANPDRSLKLKFITIPQFYHPYTQVVFAGCTNFLSVGMFNVLISLGGSGQVDATTASNSNTVLYALFAALALFGGSIVNRFGAKITLAFGALGYAVYGASFWVFNNVPKGNVSRTGGIVAVYIGGVCCGLGAATLWVACGTVMSAYATENQKGRFVSIFFSLSFLGSVIGGIIPVAQNYSNTTASNVSDGTYIAITILMIIGFFSGFLVADPQHIIRSDGTRVLNFQAKFFQRRN</sequence>
<dbReference type="InterPro" id="IPR051617">
    <property type="entry name" value="UNC-93-like_regulator"/>
</dbReference>
<feature type="transmembrane region" description="Helical" evidence="5">
    <location>
        <begin position="46"/>
        <end position="70"/>
    </location>
</feature>
<keyword evidence="8" id="KW-1185">Reference proteome</keyword>
<evidence type="ECO:0000256" key="4">
    <source>
        <dbReference type="ARBA" id="ARBA00023136"/>
    </source>
</evidence>
<dbReference type="AlphaFoldDB" id="A5DJ15"/>
<keyword evidence="3 5" id="KW-1133">Transmembrane helix</keyword>
<dbReference type="Proteomes" id="UP000001997">
    <property type="component" value="Unassembled WGS sequence"/>
</dbReference>
<evidence type="ECO:0000313" key="7">
    <source>
        <dbReference type="EMBL" id="EDK39168.1"/>
    </source>
</evidence>
<dbReference type="Pfam" id="PF07690">
    <property type="entry name" value="MFS_1"/>
    <property type="match status" value="1"/>
</dbReference>
<dbReference type="VEuPathDB" id="FungiDB:PGUG_03266"/>
<dbReference type="InterPro" id="IPR036259">
    <property type="entry name" value="MFS_trans_sf"/>
</dbReference>
<dbReference type="PANTHER" id="PTHR23294:SF59">
    <property type="entry name" value="UNC93-LIKE PROTEIN C922.05C"/>
    <property type="match status" value="1"/>
</dbReference>
<dbReference type="GO" id="GO:0016020">
    <property type="term" value="C:membrane"/>
    <property type="evidence" value="ECO:0007669"/>
    <property type="project" value="UniProtKB-SubCell"/>
</dbReference>
<accession>A5DJ15</accession>
<evidence type="ECO:0000259" key="6">
    <source>
        <dbReference type="PROSITE" id="PS50850"/>
    </source>
</evidence>
<name>A5DJ15_PICGU</name>
<feature type="transmembrane region" description="Helical" evidence="5">
    <location>
        <begin position="212"/>
        <end position="231"/>
    </location>
</feature>